<evidence type="ECO:0000256" key="3">
    <source>
        <dbReference type="ARBA" id="ARBA00023163"/>
    </source>
</evidence>
<dbReference type="PRINTS" id="PR00455">
    <property type="entry name" value="HTHTETR"/>
</dbReference>
<dbReference type="EMBL" id="JADMLG010000011">
    <property type="protein sequence ID" value="MBH0779459.1"/>
    <property type="molecule type" value="Genomic_DNA"/>
</dbReference>
<dbReference type="SUPFAM" id="SSF46689">
    <property type="entry name" value="Homeodomain-like"/>
    <property type="match status" value="1"/>
</dbReference>
<proteinExistence type="predicted"/>
<evidence type="ECO:0000256" key="2">
    <source>
        <dbReference type="ARBA" id="ARBA00023125"/>
    </source>
</evidence>
<dbReference type="Gene3D" id="1.10.357.10">
    <property type="entry name" value="Tetracycline Repressor, domain 2"/>
    <property type="match status" value="1"/>
</dbReference>
<comment type="caution">
    <text evidence="6">The sequence shown here is derived from an EMBL/GenBank/DDBJ whole genome shotgun (WGS) entry which is preliminary data.</text>
</comment>
<keyword evidence="7" id="KW-1185">Reference proteome</keyword>
<dbReference type="Pfam" id="PF00440">
    <property type="entry name" value="TetR_N"/>
    <property type="match status" value="1"/>
</dbReference>
<dbReference type="AlphaFoldDB" id="A0A931IDK3"/>
<sequence length="197" mass="21962">MSSGPSLRRMYAENTRRVLVDTGLRAFVEQGFAAVSAEELVRAAGLSRGALYHHFGGKRGLFEAVFEDQQRHARDRVEARVRADHDLLEQLLAGMDTFLDICGERDYREIVLVQGPVALGWQRWRELDRQQFHGLLLASATRMIDAGLLPGDIRPDLHAAGLYGMLTEMSFTIADADDPVRARQEAGRCLRRAVSAG</sequence>
<evidence type="ECO:0000256" key="4">
    <source>
        <dbReference type="PROSITE-ProRule" id="PRU00335"/>
    </source>
</evidence>
<dbReference type="InterPro" id="IPR009057">
    <property type="entry name" value="Homeodomain-like_sf"/>
</dbReference>
<evidence type="ECO:0000313" key="7">
    <source>
        <dbReference type="Proteomes" id="UP000655751"/>
    </source>
</evidence>
<dbReference type="InterPro" id="IPR049484">
    <property type="entry name" value="Rv0078-like_C"/>
</dbReference>
<dbReference type="PANTHER" id="PTHR47506:SF6">
    <property type="entry name" value="HTH-TYPE TRANSCRIPTIONAL REPRESSOR NEMR"/>
    <property type="match status" value="1"/>
</dbReference>
<dbReference type="RefSeq" id="WP_196151778.1">
    <property type="nucleotide sequence ID" value="NZ_JADMLG010000011.1"/>
</dbReference>
<feature type="domain" description="HTH tetR-type" evidence="5">
    <location>
        <begin position="13"/>
        <end position="73"/>
    </location>
</feature>
<keyword evidence="1" id="KW-0805">Transcription regulation</keyword>
<dbReference type="PROSITE" id="PS01081">
    <property type="entry name" value="HTH_TETR_1"/>
    <property type="match status" value="1"/>
</dbReference>
<evidence type="ECO:0000259" key="5">
    <source>
        <dbReference type="PROSITE" id="PS50977"/>
    </source>
</evidence>
<dbReference type="Proteomes" id="UP000655751">
    <property type="component" value="Unassembled WGS sequence"/>
</dbReference>
<dbReference type="Pfam" id="PF21351">
    <property type="entry name" value="TetR_C_41"/>
    <property type="match status" value="1"/>
</dbReference>
<reference evidence="6" key="1">
    <citation type="submission" date="2020-11" db="EMBL/GenBank/DDBJ databases">
        <title>Nocardia NEAU-351.nov., a novel actinomycete isolated from the cow dung.</title>
        <authorList>
            <person name="Zhang X."/>
        </authorList>
    </citation>
    <scope>NUCLEOTIDE SEQUENCE</scope>
    <source>
        <strain evidence="6">NEAU-351</strain>
    </source>
</reference>
<dbReference type="InterPro" id="IPR001647">
    <property type="entry name" value="HTH_TetR"/>
</dbReference>
<feature type="DNA-binding region" description="H-T-H motif" evidence="4">
    <location>
        <begin position="36"/>
        <end position="55"/>
    </location>
</feature>
<evidence type="ECO:0000256" key="1">
    <source>
        <dbReference type="ARBA" id="ARBA00023015"/>
    </source>
</evidence>
<name>A0A931IDK3_9NOCA</name>
<keyword evidence="3" id="KW-0804">Transcription</keyword>
<dbReference type="InterPro" id="IPR023772">
    <property type="entry name" value="DNA-bd_HTH_TetR-type_CS"/>
</dbReference>
<dbReference type="PROSITE" id="PS50977">
    <property type="entry name" value="HTH_TETR_2"/>
    <property type="match status" value="1"/>
</dbReference>
<evidence type="ECO:0000313" key="6">
    <source>
        <dbReference type="EMBL" id="MBH0779459.1"/>
    </source>
</evidence>
<dbReference type="PANTHER" id="PTHR47506">
    <property type="entry name" value="TRANSCRIPTIONAL REGULATORY PROTEIN"/>
    <property type="match status" value="1"/>
</dbReference>
<protein>
    <submittedName>
        <fullName evidence="6">TetR/AcrR family transcriptional regulator</fullName>
    </submittedName>
</protein>
<dbReference type="GO" id="GO:0003677">
    <property type="term" value="F:DNA binding"/>
    <property type="evidence" value="ECO:0007669"/>
    <property type="project" value="UniProtKB-UniRule"/>
</dbReference>
<keyword evidence="2 4" id="KW-0238">DNA-binding</keyword>
<gene>
    <name evidence="6" type="ORF">IT779_24635</name>
</gene>
<accession>A0A931IDK3</accession>
<organism evidence="6 7">
    <name type="scientific">Nocardia bovistercoris</name>
    <dbReference type="NCBI Taxonomy" id="2785916"/>
    <lineage>
        <taxon>Bacteria</taxon>
        <taxon>Bacillati</taxon>
        <taxon>Actinomycetota</taxon>
        <taxon>Actinomycetes</taxon>
        <taxon>Mycobacteriales</taxon>
        <taxon>Nocardiaceae</taxon>
        <taxon>Nocardia</taxon>
    </lineage>
</organism>